<dbReference type="Gramene" id="ORUFI11G03850.1">
    <property type="protein sequence ID" value="ORUFI11G03850.1"/>
    <property type="gene ID" value="ORUFI11G03850"/>
</dbReference>
<proteinExistence type="predicted"/>
<keyword evidence="3" id="KW-1185">Reference proteome</keyword>
<name>A0A0E0R4J5_ORYRU</name>
<dbReference type="AlphaFoldDB" id="A0A0E0R4J5"/>
<sequence length="97" mass="10344">MDQAEGRYKTTNEAERPENALKSWFQKMAMSGSMRLQDDPVNDSVTVVKARGGGGIPRPVRCSGWVRAGGGDGGDPTRAPAPACLGEMEMEGEKCTV</sequence>
<reference evidence="3" key="1">
    <citation type="submission" date="2013-06" db="EMBL/GenBank/DDBJ databases">
        <authorList>
            <person name="Zhao Q."/>
        </authorList>
    </citation>
    <scope>NUCLEOTIDE SEQUENCE</scope>
    <source>
        <strain evidence="3">cv. W1943</strain>
    </source>
</reference>
<dbReference type="Proteomes" id="UP000008022">
    <property type="component" value="Unassembled WGS sequence"/>
</dbReference>
<feature type="compositionally biased region" description="Basic and acidic residues" evidence="1">
    <location>
        <begin position="1"/>
        <end position="19"/>
    </location>
</feature>
<dbReference type="HOGENOM" id="CLU_2350409_0_0_1"/>
<evidence type="ECO:0000256" key="1">
    <source>
        <dbReference type="SAM" id="MobiDB-lite"/>
    </source>
</evidence>
<protein>
    <submittedName>
        <fullName evidence="2">Uncharacterized protein</fullName>
    </submittedName>
</protein>
<reference evidence="2" key="2">
    <citation type="submission" date="2015-06" db="UniProtKB">
        <authorList>
            <consortium name="EnsemblPlants"/>
        </authorList>
    </citation>
    <scope>IDENTIFICATION</scope>
</reference>
<organism evidence="2 3">
    <name type="scientific">Oryza rufipogon</name>
    <name type="common">Brownbeard rice</name>
    <name type="synonym">Asian wild rice</name>
    <dbReference type="NCBI Taxonomy" id="4529"/>
    <lineage>
        <taxon>Eukaryota</taxon>
        <taxon>Viridiplantae</taxon>
        <taxon>Streptophyta</taxon>
        <taxon>Embryophyta</taxon>
        <taxon>Tracheophyta</taxon>
        <taxon>Spermatophyta</taxon>
        <taxon>Magnoliopsida</taxon>
        <taxon>Liliopsida</taxon>
        <taxon>Poales</taxon>
        <taxon>Poaceae</taxon>
        <taxon>BOP clade</taxon>
        <taxon>Oryzoideae</taxon>
        <taxon>Oryzeae</taxon>
        <taxon>Oryzinae</taxon>
        <taxon>Oryza</taxon>
    </lineage>
</organism>
<evidence type="ECO:0000313" key="3">
    <source>
        <dbReference type="Proteomes" id="UP000008022"/>
    </source>
</evidence>
<evidence type="ECO:0000313" key="2">
    <source>
        <dbReference type="EnsemblPlants" id="ORUFI11G03850.1"/>
    </source>
</evidence>
<feature type="region of interest" description="Disordered" evidence="1">
    <location>
        <begin position="1"/>
        <end position="20"/>
    </location>
</feature>
<dbReference type="EnsemblPlants" id="ORUFI11G03850.1">
    <property type="protein sequence ID" value="ORUFI11G03850.1"/>
    <property type="gene ID" value="ORUFI11G03850"/>
</dbReference>
<accession>A0A0E0R4J5</accession>